<dbReference type="SUPFAM" id="SSF46689">
    <property type="entry name" value="Homeodomain-like"/>
    <property type="match status" value="2"/>
</dbReference>
<dbReference type="SUPFAM" id="SSF52317">
    <property type="entry name" value="Class I glutamine amidotransferase-like"/>
    <property type="match status" value="1"/>
</dbReference>
<dbReference type="PROSITE" id="PS00041">
    <property type="entry name" value="HTH_ARAC_FAMILY_1"/>
    <property type="match status" value="1"/>
</dbReference>
<dbReference type="InterPro" id="IPR020449">
    <property type="entry name" value="Tscrpt_reg_AraC-type_HTH"/>
</dbReference>
<dbReference type="InterPro" id="IPR009057">
    <property type="entry name" value="Homeodomain-like_sf"/>
</dbReference>
<name>A0ABV2BQ58_9GAMM</name>
<dbReference type="PRINTS" id="PR00032">
    <property type="entry name" value="HTHARAC"/>
</dbReference>
<dbReference type="InterPro" id="IPR018060">
    <property type="entry name" value="HTH_AraC"/>
</dbReference>
<gene>
    <name evidence="1" type="ORF">ABVT43_02970</name>
</gene>
<dbReference type="Pfam" id="PF12833">
    <property type="entry name" value="HTH_18"/>
    <property type="match status" value="1"/>
</dbReference>
<proteinExistence type="predicted"/>
<dbReference type="PROSITE" id="PS01124">
    <property type="entry name" value="HTH_ARAC_FAMILY_2"/>
    <property type="match status" value="1"/>
</dbReference>
<dbReference type="CDD" id="cd03138">
    <property type="entry name" value="GATase1_AraC_2"/>
    <property type="match status" value="1"/>
</dbReference>
<dbReference type="Gene3D" id="1.10.10.60">
    <property type="entry name" value="Homeodomain-like"/>
    <property type="match status" value="1"/>
</dbReference>
<accession>A0ABV2BQ58</accession>
<evidence type="ECO:0000313" key="1">
    <source>
        <dbReference type="EMBL" id="MET1254080.1"/>
    </source>
</evidence>
<protein>
    <submittedName>
        <fullName evidence="1">Helix-turn-helix domain-containing protein</fullName>
    </submittedName>
</protein>
<dbReference type="SMART" id="SM00342">
    <property type="entry name" value="HTH_ARAC"/>
    <property type="match status" value="1"/>
</dbReference>
<keyword evidence="2" id="KW-1185">Reference proteome</keyword>
<comment type="caution">
    <text evidence="1">The sequence shown here is derived from an EMBL/GenBank/DDBJ whole genome shotgun (WGS) entry which is preliminary data.</text>
</comment>
<organism evidence="1 2">
    <name type="scientific">Aliikangiella maris</name>
    <dbReference type="NCBI Taxonomy" id="3162458"/>
    <lineage>
        <taxon>Bacteria</taxon>
        <taxon>Pseudomonadati</taxon>
        <taxon>Pseudomonadota</taxon>
        <taxon>Gammaproteobacteria</taxon>
        <taxon>Oceanospirillales</taxon>
        <taxon>Pleioneaceae</taxon>
        <taxon>Aliikangiella</taxon>
    </lineage>
</organism>
<evidence type="ECO:0000313" key="2">
    <source>
        <dbReference type="Proteomes" id="UP001548189"/>
    </source>
</evidence>
<dbReference type="InterPro" id="IPR029062">
    <property type="entry name" value="Class_I_gatase-like"/>
</dbReference>
<dbReference type="Proteomes" id="UP001548189">
    <property type="component" value="Unassembled WGS sequence"/>
</dbReference>
<dbReference type="EMBL" id="JBEVCJ010000002">
    <property type="protein sequence ID" value="MET1254080.1"/>
    <property type="molecule type" value="Genomic_DNA"/>
</dbReference>
<dbReference type="InterPro" id="IPR018062">
    <property type="entry name" value="HTH_AraC-typ_CS"/>
</dbReference>
<reference evidence="1 2" key="1">
    <citation type="submission" date="2024-06" db="EMBL/GenBank/DDBJ databases">
        <authorList>
            <person name="Li F."/>
        </authorList>
    </citation>
    <scope>NUCLEOTIDE SEQUENCE [LARGE SCALE GENOMIC DNA]</scope>
    <source>
        <strain evidence="1 2">GXAS 311</strain>
    </source>
</reference>
<sequence>MNPSIFVCYPKALLTSITLPMEMIAAATSVARIKCCSNRHWRCHVVSSLNNLQPIEFANGINILPAFSINSAPLADTIFLPPIWGKPDVIVERSPQLIDWIVKCYESGVQICATGTGVCLLAHAGLLDGSIATTHWYYFDEFARKYPQVNLQRHHFITQAGRLICCGSINALVDLTLYFIENHFGTEVSQVIEQHFSHEINRTYDKPWYSTGAARHPDEGIIEVQQWMKSHYSQNFNLKALADLANMSVRNFSRRFKAAVGKSALTYGNDLKMQMARDLLKNSNLSLQDIADQVGFKDSAYFSRQFKLKNKITPSEYREMVRGKLFNIE</sequence>
<dbReference type="InterPro" id="IPR052158">
    <property type="entry name" value="INH-QAR"/>
</dbReference>
<dbReference type="PANTHER" id="PTHR43130">
    <property type="entry name" value="ARAC-FAMILY TRANSCRIPTIONAL REGULATOR"/>
    <property type="match status" value="1"/>
</dbReference>
<dbReference type="Gene3D" id="3.40.50.880">
    <property type="match status" value="1"/>
</dbReference>
<dbReference type="PANTHER" id="PTHR43130:SF11">
    <property type="entry name" value="TRANSCRIPTIONAL REGULATORY PROTEIN"/>
    <property type="match status" value="1"/>
</dbReference>